<keyword evidence="3" id="KW-1185">Reference proteome</keyword>
<proteinExistence type="predicted"/>
<feature type="compositionally biased region" description="Polar residues" evidence="1">
    <location>
        <begin position="27"/>
        <end position="51"/>
    </location>
</feature>
<organism evidence="2 3">
    <name type="scientific">Orbilia brochopaga</name>
    <dbReference type="NCBI Taxonomy" id="3140254"/>
    <lineage>
        <taxon>Eukaryota</taxon>
        <taxon>Fungi</taxon>
        <taxon>Dikarya</taxon>
        <taxon>Ascomycota</taxon>
        <taxon>Pezizomycotina</taxon>
        <taxon>Orbiliomycetes</taxon>
        <taxon>Orbiliales</taxon>
        <taxon>Orbiliaceae</taxon>
        <taxon>Orbilia</taxon>
    </lineage>
</organism>
<evidence type="ECO:0000313" key="2">
    <source>
        <dbReference type="EMBL" id="KAK6338635.1"/>
    </source>
</evidence>
<accession>A0AAV9UF34</accession>
<dbReference type="EMBL" id="JAVHNQ010000009">
    <property type="protein sequence ID" value="KAK6338635.1"/>
    <property type="molecule type" value="Genomic_DNA"/>
</dbReference>
<protein>
    <submittedName>
        <fullName evidence="2">Uncharacterized protein</fullName>
    </submittedName>
</protein>
<reference evidence="2 3" key="1">
    <citation type="submission" date="2019-10" db="EMBL/GenBank/DDBJ databases">
        <authorList>
            <person name="Palmer J.M."/>
        </authorList>
    </citation>
    <scope>NUCLEOTIDE SEQUENCE [LARGE SCALE GENOMIC DNA]</scope>
    <source>
        <strain evidence="2 3">TWF696</strain>
    </source>
</reference>
<name>A0AAV9UF34_9PEZI</name>
<dbReference type="Proteomes" id="UP001375240">
    <property type="component" value="Unassembled WGS sequence"/>
</dbReference>
<feature type="compositionally biased region" description="Basic and acidic residues" evidence="1">
    <location>
        <begin position="1"/>
        <end position="18"/>
    </location>
</feature>
<evidence type="ECO:0000256" key="1">
    <source>
        <dbReference type="SAM" id="MobiDB-lite"/>
    </source>
</evidence>
<sequence>MSSISDEHVCEEVVREPKAPAIPLSPHTPNNRRPTNSKTPGSASSTSTTMSDYVPPTPEISGQWYIDNTDPLDDKVIESQTTCEIVRVTKLDRQPGRRLDWMGKVLTETFRSRR</sequence>
<evidence type="ECO:0000313" key="3">
    <source>
        <dbReference type="Proteomes" id="UP001375240"/>
    </source>
</evidence>
<gene>
    <name evidence="2" type="ORF">TWF696_009446</name>
</gene>
<feature type="region of interest" description="Disordered" evidence="1">
    <location>
        <begin position="1"/>
        <end position="60"/>
    </location>
</feature>
<dbReference type="AlphaFoldDB" id="A0AAV9UF34"/>
<comment type="caution">
    <text evidence="2">The sequence shown here is derived from an EMBL/GenBank/DDBJ whole genome shotgun (WGS) entry which is preliminary data.</text>
</comment>